<sequence length="224" mass="22844">MKTFITRSATLAACATLLLAGAAVQASADGTHGTDQPAAPDMVVINKASKTTTIHNNVVGNNNNAAGNDLAVGNNNVLGTGHTVSQAPTSATSGSPLQFGLTNATNLPLHVDYVQNGDNCPWINPPVGQILQPGKSFVLNMTNDLSAGIHCASFVVLSPTPNPNNLRISIAFAQDSFAGDMSATAPGSVGLISTPGFLDSNDVFQVTINCDSDAIAEGLCKPNS</sequence>
<dbReference type="Proteomes" id="UP001500707">
    <property type="component" value="Unassembled WGS sequence"/>
</dbReference>
<keyword evidence="3" id="KW-1185">Reference proteome</keyword>
<proteinExistence type="predicted"/>
<name>A0ABP6ZAE1_9ACTN</name>
<feature type="signal peptide" evidence="1">
    <location>
        <begin position="1"/>
        <end position="28"/>
    </location>
</feature>
<dbReference type="RefSeq" id="WP_346186882.1">
    <property type="nucleotide sequence ID" value="NZ_BAABCE010000061.1"/>
</dbReference>
<feature type="chain" id="PRO_5045437648" description="Secreted protein" evidence="1">
    <location>
        <begin position="29"/>
        <end position="224"/>
    </location>
</feature>
<organism evidence="2 3">
    <name type="scientific">Streptomyces osmaniensis</name>
    <dbReference type="NCBI Taxonomy" id="593134"/>
    <lineage>
        <taxon>Bacteria</taxon>
        <taxon>Bacillati</taxon>
        <taxon>Actinomycetota</taxon>
        <taxon>Actinomycetes</taxon>
        <taxon>Kitasatosporales</taxon>
        <taxon>Streptomycetaceae</taxon>
        <taxon>Streptomyces</taxon>
    </lineage>
</organism>
<comment type="caution">
    <text evidence="2">The sequence shown here is derived from an EMBL/GenBank/DDBJ whole genome shotgun (WGS) entry which is preliminary data.</text>
</comment>
<evidence type="ECO:0000256" key="1">
    <source>
        <dbReference type="SAM" id="SignalP"/>
    </source>
</evidence>
<dbReference type="EMBL" id="BAABCE010000061">
    <property type="protein sequence ID" value="GAA3598550.1"/>
    <property type="molecule type" value="Genomic_DNA"/>
</dbReference>
<keyword evidence="1" id="KW-0732">Signal</keyword>
<evidence type="ECO:0000313" key="2">
    <source>
        <dbReference type="EMBL" id="GAA3598550.1"/>
    </source>
</evidence>
<evidence type="ECO:0000313" key="3">
    <source>
        <dbReference type="Proteomes" id="UP001500707"/>
    </source>
</evidence>
<protein>
    <recommendedName>
        <fullName evidence="4">Secreted protein</fullName>
    </recommendedName>
</protein>
<evidence type="ECO:0008006" key="4">
    <source>
        <dbReference type="Google" id="ProtNLM"/>
    </source>
</evidence>
<gene>
    <name evidence="2" type="ORF">GCM10022295_93270</name>
</gene>
<accession>A0ABP6ZAE1</accession>
<reference evidence="3" key="1">
    <citation type="journal article" date="2019" name="Int. J. Syst. Evol. Microbiol.">
        <title>The Global Catalogue of Microorganisms (GCM) 10K type strain sequencing project: providing services to taxonomists for standard genome sequencing and annotation.</title>
        <authorList>
            <consortium name="The Broad Institute Genomics Platform"/>
            <consortium name="The Broad Institute Genome Sequencing Center for Infectious Disease"/>
            <person name="Wu L."/>
            <person name="Ma J."/>
        </authorList>
    </citation>
    <scope>NUCLEOTIDE SEQUENCE [LARGE SCALE GENOMIC DNA]</scope>
    <source>
        <strain evidence="3">JCM 17656</strain>
    </source>
</reference>